<comment type="caution">
    <text evidence="2">The sequence shown here is derived from an EMBL/GenBank/DDBJ whole genome shotgun (WGS) entry which is preliminary data.</text>
</comment>
<keyword evidence="1" id="KW-0812">Transmembrane</keyword>
<name>A0A5B7E4M0_PORTR</name>
<reference evidence="2 3" key="1">
    <citation type="submission" date="2019-05" db="EMBL/GenBank/DDBJ databases">
        <title>Another draft genome of Portunus trituberculatus and its Hox gene families provides insights of decapod evolution.</title>
        <authorList>
            <person name="Jeong J.-H."/>
            <person name="Song I."/>
            <person name="Kim S."/>
            <person name="Choi T."/>
            <person name="Kim D."/>
            <person name="Ryu S."/>
            <person name="Kim W."/>
        </authorList>
    </citation>
    <scope>NUCLEOTIDE SEQUENCE [LARGE SCALE GENOMIC DNA]</scope>
    <source>
        <tissue evidence="2">Muscle</tissue>
    </source>
</reference>
<sequence length="39" mass="4414">MITVSVSETHLWVSDNLMHFIFLSGIMPSLFFNLPNTSS</sequence>
<evidence type="ECO:0000313" key="2">
    <source>
        <dbReference type="EMBL" id="MPC28297.1"/>
    </source>
</evidence>
<protein>
    <submittedName>
        <fullName evidence="2">Uncharacterized protein</fullName>
    </submittedName>
</protein>
<dbReference type="AlphaFoldDB" id="A0A5B7E4M0"/>
<keyword evidence="3" id="KW-1185">Reference proteome</keyword>
<dbReference type="EMBL" id="VSRR010001888">
    <property type="protein sequence ID" value="MPC28297.1"/>
    <property type="molecule type" value="Genomic_DNA"/>
</dbReference>
<evidence type="ECO:0000313" key="3">
    <source>
        <dbReference type="Proteomes" id="UP000324222"/>
    </source>
</evidence>
<keyword evidence="1" id="KW-1133">Transmembrane helix</keyword>
<feature type="transmembrane region" description="Helical" evidence="1">
    <location>
        <begin position="17"/>
        <end position="34"/>
    </location>
</feature>
<accession>A0A5B7E4M0</accession>
<gene>
    <name evidence="2" type="ORF">E2C01_021498</name>
</gene>
<proteinExistence type="predicted"/>
<organism evidence="2 3">
    <name type="scientific">Portunus trituberculatus</name>
    <name type="common">Swimming crab</name>
    <name type="synonym">Neptunus trituberculatus</name>
    <dbReference type="NCBI Taxonomy" id="210409"/>
    <lineage>
        <taxon>Eukaryota</taxon>
        <taxon>Metazoa</taxon>
        <taxon>Ecdysozoa</taxon>
        <taxon>Arthropoda</taxon>
        <taxon>Crustacea</taxon>
        <taxon>Multicrustacea</taxon>
        <taxon>Malacostraca</taxon>
        <taxon>Eumalacostraca</taxon>
        <taxon>Eucarida</taxon>
        <taxon>Decapoda</taxon>
        <taxon>Pleocyemata</taxon>
        <taxon>Brachyura</taxon>
        <taxon>Eubrachyura</taxon>
        <taxon>Portunoidea</taxon>
        <taxon>Portunidae</taxon>
        <taxon>Portuninae</taxon>
        <taxon>Portunus</taxon>
    </lineage>
</organism>
<evidence type="ECO:0000256" key="1">
    <source>
        <dbReference type="SAM" id="Phobius"/>
    </source>
</evidence>
<keyword evidence="1" id="KW-0472">Membrane</keyword>
<dbReference type="Proteomes" id="UP000324222">
    <property type="component" value="Unassembled WGS sequence"/>
</dbReference>